<dbReference type="SUPFAM" id="SSF55874">
    <property type="entry name" value="ATPase domain of HSP90 chaperone/DNA topoisomerase II/histidine kinase"/>
    <property type="match status" value="1"/>
</dbReference>
<proteinExistence type="predicted"/>
<protein>
    <recommendedName>
        <fullName evidence="3">histidine kinase</fullName>
        <ecNumber evidence="3">2.7.13.3</ecNumber>
    </recommendedName>
</protein>
<dbReference type="InterPro" id="IPR036641">
    <property type="entry name" value="HPT_dom_sf"/>
</dbReference>
<dbReference type="InterPro" id="IPR000014">
    <property type="entry name" value="PAS"/>
</dbReference>
<evidence type="ECO:0000256" key="13">
    <source>
        <dbReference type="ARBA" id="ARBA00023136"/>
    </source>
</evidence>
<evidence type="ECO:0000256" key="4">
    <source>
        <dbReference type="ARBA" id="ARBA00022475"/>
    </source>
</evidence>
<dbReference type="PRINTS" id="PR00344">
    <property type="entry name" value="BCTRLSENSOR"/>
</dbReference>
<evidence type="ECO:0000256" key="12">
    <source>
        <dbReference type="ARBA" id="ARBA00023012"/>
    </source>
</evidence>
<evidence type="ECO:0000259" key="19">
    <source>
        <dbReference type="PROSITE" id="PS50894"/>
    </source>
</evidence>
<keyword evidence="21" id="KW-1185">Reference proteome</keyword>
<comment type="catalytic activity">
    <reaction evidence="1">
        <text>ATP + protein L-histidine = ADP + protein N-phospho-L-histidine.</text>
        <dbReference type="EC" id="2.7.13.3"/>
    </reaction>
</comment>
<feature type="modified residue" description="4-aspartylphosphate" evidence="15">
    <location>
        <position position="597"/>
    </location>
</feature>
<dbReference type="InterPro" id="IPR001789">
    <property type="entry name" value="Sig_transdc_resp-reg_receiver"/>
</dbReference>
<evidence type="ECO:0000256" key="16">
    <source>
        <dbReference type="SAM" id="Coils"/>
    </source>
</evidence>
<dbReference type="Gene3D" id="3.30.450.20">
    <property type="entry name" value="PAS domain"/>
    <property type="match status" value="2"/>
</dbReference>
<sequence>MTEHHRRNLEETLAQVVTGLPVAASVYEARQRPQPILLVNDLFTRLFGYTAADIPTVEIWAQLAYPDEAYRFQLYDDWDKEVDEALKTHGMVANREAEITTQSGEVLTVLVGARAIGNLVIVTFVDISAQRQTEAELKSVRYKLERTAYELTENLPVGTYTMVQPADGGLAQFRFMSTRFLELCGLNREEAYADPLKGFACVHPEDYDRWLELNARAFANKEPFYGETRLVVNGKTRWITAESKPRALPDGSTVWEGVLADITERKLAEQALARAKARAEELERLKTDFLTQMSHEIRTPLTAILGLADLLADDNLQPSQHDKVTQIQTSGKLLLGIINDILDMSKIEAGQLITEELPFALDELVDHLQTFKTAITKPGVKLSVQQPLDKAPAVIGDKRRIEQVLTNLVGNAIKFTEHGNITVTLDIAEQTDTFLKLRASVTDTGPGIDSDLLQKLFTPFVQADTGVSRRHGGTGLGLSISKQLVELMGGRIGVISEPGKGSQFWFELSLAIDQHAKPSWLLDPNQTEHLGPRKRGPRLAGLNILVVDDSDSIRDLICEVLEREQAQVELASDGRQALEVLRRHKDRGKQFDCVMMDVQMPVMDGLTAMRHIRAMREFNHLPVLAMTAGLLAEQQARARQAGMADVVAKPVDFQQMVEQILVAVGRVHYPVPITEDGENPMPALAGVDREHVNRTMDGNRRLFDRLCRVFVEEFEGLDDRIGAVLDQGIDAASIQEAGRLAHALRGAASQIGALELAQAAAAVEHSLHTDAQHSPAKLAAMGKLLADVIQSLKGHLGQ</sequence>
<evidence type="ECO:0000259" key="18">
    <source>
        <dbReference type="PROSITE" id="PS50110"/>
    </source>
</evidence>
<dbReference type="Gene3D" id="1.10.287.130">
    <property type="match status" value="1"/>
</dbReference>
<dbReference type="EC" id="2.7.13.3" evidence="3"/>
<keyword evidence="10" id="KW-0067">ATP-binding</keyword>
<evidence type="ECO:0000259" key="17">
    <source>
        <dbReference type="PROSITE" id="PS50109"/>
    </source>
</evidence>
<keyword evidence="10" id="KW-0547">Nucleotide-binding</keyword>
<evidence type="ECO:0000313" key="20">
    <source>
        <dbReference type="EMBL" id="UOD51292.1"/>
    </source>
</evidence>
<dbReference type="InterPro" id="IPR005467">
    <property type="entry name" value="His_kinase_dom"/>
</dbReference>
<evidence type="ECO:0000256" key="8">
    <source>
        <dbReference type="ARBA" id="ARBA00022692"/>
    </source>
</evidence>
<evidence type="ECO:0000256" key="15">
    <source>
        <dbReference type="PROSITE-ProRule" id="PRU00169"/>
    </source>
</evidence>
<dbReference type="InterPro" id="IPR008207">
    <property type="entry name" value="Sig_transdc_His_kin_Hpt_dom"/>
</dbReference>
<dbReference type="Gene3D" id="1.20.120.160">
    <property type="entry name" value="HPT domain"/>
    <property type="match status" value="1"/>
</dbReference>
<keyword evidence="7" id="KW-0808">Transferase</keyword>
<evidence type="ECO:0000256" key="11">
    <source>
        <dbReference type="ARBA" id="ARBA00022989"/>
    </source>
</evidence>
<evidence type="ECO:0000256" key="2">
    <source>
        <dbReference type="ARBA" id="ARBA00004429"/>
    </source>
</evidence>
<dbReference type="CDD" id="cd17546">
    <property type="entry name" value="REC_hyHK_CKI1_RcsC-like"/>
    <property type="match status" value="1"/>
</dbReference>
<keyword evidence="12" id="KW-0902">Two-component regulatory system</keyword>
<dbReference type="PANTHER" id="PTHR43047">
    <property type="entry name" value="TWO-COMPONENT HISTIDINE PROTEIN KINASE"/>
    <property type="match status" value="1"/>
</dbReference>
<dbReference type="InterPro" id="IPR036890">
    <property type="entry name" value="HATPase_C_sf"/>
</dbReference>
<feature type="domain" description="HPt" evidence="19">
    <location>
        <begin position="699"/>
        <end position="798"/>
    </location>
</feature>
<keyword evidence="8" id="KW-0812">Transmembrane</keyword>
<dbReference type="RefSeq" id="WP_243479758.1">
    <property type="nucleotide sequence ID" value="NZ_CP063982.1"/>
</dbReference>
<dbReference type="Gene3D" id="3.30.565.10">
    <property type="entry name" value="Histidine kinase-like ATPase, C-terminal domain"/>
    <property type="match status" value="1"/>
</dbReference>
<dbReference type="EMBL" id="CP063982">
    <property type="protein sequence ID" value="UOD51292.1"/>
    <property type="molecule type" value="Genomic_DNA"/>
</dbReference>
<dbReference type="CDD" id="cd16922">
    <property type="entry name" value="HATPase_EvgS-ArcB-TorS-like"/>
    <property type="match status" value="1"/>
</dbReference>
<dbReference type="SUPFAM" id="SSF52172">
    <property type="entry name" value="CheY-like"/>
    <property type="match status" value="1"/>
</dbReference>
<dbReference type="InterPro" id="IPR003661">
    <property type="entry name" value="HisK_dim/P_dom"/>
</dbReference>
<dbReference type="Pfam" id="PF01627">
    <property type="entry name" value="Hpt"/>
    <property type="match status" value="1"/>
</dbReference>
<dbReference type="InterPro" id="IPR013655">
    <property type="entry name" value="PAS_fold_3"/>
</dbReference>
<evidence type="ECO:0000313" key="21">
    <source>
        <dbReference type="Proteomes" id="UP000831607"/>
    </source>
</evidence>
<dbReference type="Pfam" id="PF00512">
    <property type="entry name" value="HisKA"/>
    <property type="match status" value="1"/>
</dbReference>
<dbReference type="Pfam" id="PF00072">
    <property type="entry name" value="Response_reg"/>
    <property type="match status" value="1"/>
</dbReference>
<accession>A0ABY4AQI6</accession>
<comment type="subcellular location">
    <subcellularLocation>
        <location evidence="2">Cell inner membrane</location>
        <topology evidence="2">Multi-pass membrane protein</topology>
    </subcellularLocation>
</comment>
<dbReference type="SMART" id="SM00387">
    <property type="entry name" value="HATPase_c"/>
    <property type="match status" value="1"/>
</dbReference>
<dbReference type="CDD" id="cd00082">
    <property type="entry name" value="HisKA"/>
    <property type="match status" value="1"/>
</dbReference>
<evidence type="ECO:0000256" key="14">
    <source>
        <dbReference type="PROSITE-ProRule" id="PRU00110"/>
    </source>
</evidence>
<dbReference type="PROSITE" id="PS50109">
    <property type="entry name" value="HIS_KIN"/>
    <property type="match status" value="1"/>
</dbReference>
<feature type="domain" description="Histidine kinase" evidence="17">
    <location>
        <begin position="292"/>
        <end position="512"/>
    </location>
</feature>
<dbReference type="InterPro" id="IPR035965">
    <property type="entry name" value="PAS-like_dom_sf"/>
</dbReference>
<keyword evidence="13" id="KW-0472">Membrane</keyword>
<organism evidence="20 21">
    <name type="scientific">Orrella daihaiensis</name>
    <dbReference type="NCBI Taxonomy" id="2782176"/>
    <lineage>
        <taxon>Bacteria</taxon>
        <taxon>Pseudomonadati</taxon>
        <taxon>Pseudomonadota</taxon>
        <taxon>Betaproteobacteria</taxon>
        <taxon>Burkholderiales</taxon>
        <taxon>Alcaligenaceae</taxon>
        <taxon>Orrella</taxon>
    </lineage>
</organism>
<dbReference type="Proteomes" id="UP000831607">
    <property type="component" value="Chromosome"/>
</dbReference>
<dbReference type="InterPro" id="IPR004358">
    <property type="entry name" value="Sig_transdc_His_kin-like_C"/>
</dbReference>
<keyword evidence="6 15" id="KW-0597">Phosphoprotein</keyword>
<dbReference type="SMART" id="SM00448">
    <property type="entry name" value="REC"/>
    <property type="match status" value="1"/>
</dbReference>
<name>A0ABY4AQI6_9BURK</name>
<evidence type="ECO:0000256" key="10">
    <source>
        <dbReference type="ARBA" id="ARBA00022840"/>
    </source>
</evidence>
<keyword evidence="4" id="KW-1003">Cell membrane</keyword>
<evidence type="ECO:0000256" key="5">
    <source>
        <dbReference type="ARBA" id="ARBA00022519"/>
    </source>
</evidence>
<evidence type="ECO:0000256" key="3">
    <source>
        <dbReference type="ARBA" id="ARBA00012438"/>
    </source>
</evidence>
<reference evidence="20 21" key="1">
    <citation type="submission" date="2020-11" db="EMBL/GenBank/DDBJ databases">
        <title>Algicoccus daihaiensis sp.nov., isolated from Daihai Lake in Inner Mongolia.</title>
        <authorList>
            <person name="Kai J."/>
        </authorList>
    </citation>
    <scope>NUCLEOTIDE SEQUENCE [LARGE SCALE GENOMIC DNA]</scope>
    <source>
        <strain evidence="21">f23</strain>
    </source>
</reference>
<dbReference type="InterPro" id="IPR003594">
    <property type="entry name" value="HATPase_dom"/>
</dbReference>
<dbReference type="NCBIfam" id="TIGR00229">
    <property type="entry name" value="sensory_box"/>
    <property type="match status" value="1"/>
</dbReference>
<dbReference type="Gene3D" id="3.40.50.2300">
    <property type="match status" value="1"/>
</dbReference>
<keyword evidence="11" id="KW-1133">Transmembrane helix</keyword>
<gene>
    <name evidence="20" type="ORF">DHf2319_05230</name>
</gene>
<dbReference type="Pfam" id="PF08447">
    <property type="entry name" value="PAS_3"/>
    <property type="match status" value="1"/>
</dbReference>
<dbReference type="InterPro" id="IPR036097">
    <property type="entry name" value="HisK_dim/P_sf"/>
</dbReference>
<feature type="coiled-coil region" evidence="16">
    <location>
        <begin position="265"/>
        <end position="292"/>
    </location>
</feature>
<dbReference type="CDD" id="cd00130">
    <property type="entry name" value="PAS"/>
    <property type="match status" value="1"/>
</dbReference>
<feature type="modified residue" description="Phosphohistidine" evidence="14">
    <location>
        <position position="742"/>
    </location>
</feature>
<keyword evidence="16" id="KW-0175">Coiled coil</keyword>
<evidence type="ECO:0000256" key="1">
    <source>
        <dbReference type="ARBA" id="ARBA00000085"/>
    </source>
</evidence>
<dbReference type="SUPFAM" id="SSF47384">
    <property type="entry name" value="Homodimeric domain of signal transducing histidine kinase"/>
    <property type="match status" value="1"/>
</dbReference>
<dbReference type="SUPFAM" id="SSF47226">
    <property type="entry name" value="Histidine-containing phosphotransfer domain, HPT domain"/>
    <property type="match status" value="1"/>
</dbReference>
<feature type="domain" description="Response regulatory" evidence="18">
    <location>
        <begin position="543"/>
        <end position="664"/>
    </location>
</feature>
<evidence type="ECO:0000256" key="9">
    <source>
        <dbReference type="ARBA" id="ARBA00022777"/>
    </source>
</evidence>
<keyword evidence="9" id="KW-0418">Kinase</keyword>
<dbReference type="PROSITE" id="PS50110">
    <property type="entry name" value="RESPONSE_REGULATORY"/>
    <property type="match status" value="1"/>
</dbReference>
<dbReference type="SUPFAM" id="SSF55785">
    <property type="entry name" value="PYP-like sensor domain (PAS domain)"/>
    <property type="match status" value="2"/>
</dbReference>
<dbReference type="Pfam" id="PF02518">
    <property type="entry name" value="HATPase_c"/>
    <property type="match status" value="1"/>
</dbReference>
<dbReference type="InterPro" id="IPR011006">
    <property type="entry name" value="CheY-like_superfamily"/>
</dbReference>
<keyword evidence="5" id="KW-0997">Cell inner membrane</keyword>
<evidence type="ECO:0000256" key="7">
    <source>
        <dbReference type="ARBA" id="ARBA00022679"/>
    </source>
</evidence>
<dbReference type="PROSITE" id="PS50894">
    <property type="entry name" value="HPT"/>
    <property type="match status" value="1"/>
</dbReference>
<evidence type="ECO:0000256" key="6">
    <source>
        <dbReference type="ARBA" id="ARBA00022553"/>
    </source>
</evidence>
<dbReference type="SMART" id="SM00388">
    <property type="entry name" value="HisKA"/>
    <property type="match status" value="1"/>
</dbReference>